<gene>
    <name evidence="1" type="ORF">GW7_21705</name>
</gene>
<reference evidence="1 2" key="1">
    <citation type="journal article" date="2011" name="Nature">
        <title>Genome sequencing reveals insights into physiology and longevity of the naked mole rat.</title>
        <authorList>
            <person name="Kim E.B."/>
            <person name="Fang X."/>
            <person name="Fushan A.A."/>
            <person name="Huang Z."/>
            <person name="Lobanov A.V."/>
            <person name="Han L."/>
            <person name="Marino S.M."/>
            <person name="Sun X."/>
            <person name="Turanov A.A."/>
            <person name="Yang P."/>
            <person name="Yim S.H."/>
            <person name="Zhao X."/>
            <person name="Kasaikina M.V."/>
            <person name="Stoletzki N."/>
            <person name="Peng C."/>
            <person name="Polak P."/>
            <person name="Xiong Z."/>
            <person name="Kiezun A."/>
            <person name="Zhu Y."/>
            <person name="Chen Y."/>
            <person name="Kryukov G.V."/>
            <person name="Zhang Q."/>
            <person name="Peshkin L."/>
            <person name="Yang L."/>
            <person name="Bronson R.T."/>
            <person name="Buffenstein R."/>
            <person name="Wang B."/>
            <person name="Han C."/>
            <person name="Li Q."/>
            <person name="Chen L."/>
            <person name="Zhao W."/>
            <person name="Sunyaev S.R."/>
            <person name="Park T.J."/>
            <person name="Zhang G."/>
            <person name="Wang J."/>
            <person name="Gladyshev V.N."/>
        </authorList>
    </citation>
    <scope>NUCLEOTIDE SEQUENCE [LARGE SCALE GENOMIC DNA]</scope>
</reference>
<name>G5B715_HETGA</name>
<dbReference type="InterPro" id="IPR045864">
    <property type="entry name" value="aa-tRNA-synth_II/BPL/LPL"/>
</dbReference>
<dbReference type="Proteomes" id="UP000006813">
    <property type="component" value="Unassembled WGS sequence"/>
</dbReference>
<dbReference type="GO" id="GO:0006433">
    <property type="term" value="P:prolyl-tRNA aminoacylation"/>
    <property type="evidence" value="ECO:0007669"/>
    <property type="project" value="TreeGrafter"/>
</dbReference>
<keyword evidence="1" id="KW-0436">Ligase</keyword>
<dbReference type="GO" id="GO:0005739">
    <property type="term" value="C:mitochondrion"/>
    <property type="evidence" value="ECO:0007669"/>
    <property type="project" value="TreeGrafter"/>
</dbReference>
<organism evidence="1 2">
    <name type="scientific">Heterocephalus glaber</name>
    <name type="common">Naked mole rat</name>
    <dbReference type="NCBI Taxonomy" id="10181"/>
    <lineage>
        <taxon>Eukaryota</taxon>
        <taxon>Metazoa</taxon>
        <taxon>Chordata</taxon>
        <taxon>Craniata</taxon>
        <taxon>Vertebrata</taxon>
        <taxon>Euteleostomi</taxon>
        <taxon>Mammalia</taxon>
        <taxon>Eutheria</taxon>
        <taxon>Euarchontoglires</taxon>
        <taxon>Glires</taxon>
        <taxon>Rodentia</taxon>
        <taxon>Hystricomorpha</taxon>
        <taxon>Bathyergidae</taxon>
        <taxon>Heterocephalus</taxon>
    </lineage>
</organism>
<dbReference type="STRING" id="10181.G5B715"/>
<dbReference type="AlphaFoldDB" id="G5B715"/>
<dbReference type="InterPro" id="IPR036621">
    <property type="entry name" value="Anticodon-bd_dom_sf"/>
</dbReference>
<dbReference type="Gene3D" id="3.40.50.800">
    <property type="entry name" value="Anticodon-binding domain"/>
    <property type="match status" value="1"/>
</dbReference>
<keyword evidence="1" id="KW-0030">Aminoacyl-tRNA synthetase</keyword>
<evidence type="ECO:0000313" key="1">
    <source>
        <dbReference type="EMBL" id="EHB05076.1"/>
    </source>
</evidence>
<protein>
    <submittedName>
        <fullName evidence="1">Putative prolyl-tRNA synthetase, mitochondrial</fullName>
    </submittedName>
</protein>
<dbReference type="InterPro" id="IPR050062">
    <property type="entry name" value="Pro-tRNA_synthetase"/>
</dbReference>
<accession>G5B715</accession>
<dbReference type="EMBL" id="JH168687">
    <property type="protein sequence ID" value="EHB05076.1"/>
    <property type="molecule type" value="Genomic_DNA"/>
</dbReference>
<proteinExistence type="predicted"/>
<dbReference type="Gene3D" id="3.30.930.10">
    <property type="entry name" value="Bira Bifunctional Protein, Domain 2"/>
    <property type="match status" value="1"/>
</dbReference>
<dbReference type="PANTHER" id="PTHR42753">
    <property type="entry name" value="MITOCHONDRIAL RIBOSOME PROTEIN L39/PROLYL-TRNA LIGASE FAMILY MEMBER"/>
    <property type="match status" value="1"/>
</dbReference>
<dbReference type="SUPFAM" id="SSF55681">
    <property type="entry name" value="Class II aaRS and biotin synthetases"/>
    <property type="match status" value="1"/>
</dbReference>
<dbReference type="GO" id="GO:0004827">
    <property type="term" value="F:proline-tRNA ligase activity"/>
    <property type="evidence" value="ECO:0007669"/>
    <property type="project" value="TreeGrafter"/>
</dbReference>
<dbReference type="PANTHER" id="PTHR42753:SF10">
    <property type="entry name" value="PROLINE--TRNA LIGASE, MITOCHONDRIAL-RELATED"/>
    <property type="match status" value="1"/>
</dbReference>
<dbReference type="InParanoid" id="G5B715"/>
<sequence>MYTFDSSPEAAQQTYSLVCDAYCSLFNRLGLSANTRGELSLAEMECYGLGVTWILAAAIEVLSTEDFIHWPSLLAPYQVCLIPPKKGSKKAVATELMEHLHDHIIEGVPQL</sequence>
<evidence type="ECO:0000313" key="2">
    <source>
        <dbReference type="Proteomes" id="UP000006813"/>
    </source>
</evidence>